<evidence type="ECO:0000259" key="12">
    <source>
        <dbReference type="PROSITE" id="PS50112"/>
    </source>
</evidence>
<keyword evidence="15" id="KW-1185">Reference proteome</keyword>
<evidence type="ECO:0000256" key="1">
    <source>
        <dbReference type="ARBA" id="ARBA00000085"/>
    </source>
</evidence>
<keyword evidence="6" id="KW-0808">Transferase</keyword>
<dbReference type="SMART" id="SM00065">
    <property type="entry name" value="GAF"/>
    <property type="match status" value="1"/>
</dbReference>
<proteinExistence type="predicted"/>
<dbReference type="PANTHER" id="PTHR41523:SF7">
    <property type="entry name" value="HISTIDINE KINASE"/>
    <property type="match status" value="1"/>
</dbReference>
<dbReference type="GO" id="GO:0004673">
    <property type="term" value="F:protein histidine kinase activity"/>
    <property type="evidence" value="ECO:0007669"/>
    <property type="project" value="UniProtKB-EC"/>
</dbReference>
<organism evidence="14 15">
    <name type="scientific">Paracoccus salipaludis</name>
    <dbReference type="NCBI Taxonomy" id="2032623"/>
    <lineage>
        <taxon>Bacteria</taxon>
        <taxon>Pseudomonadati</taxon>
        <taxon>Pseudomonadota</taxon>
        <taxon>Alphaproteobacteria</taxon>
        <taxon>Rhodobacterales</taxon>
        <taxon>Paracoccaceae</taxon>
        <taxon>Paracoccus</taxon>
    </lineage>
</organism>
<evidence type="ECO:0000256" key="3">
    <source>
        <dbReference type="ARBA" id="ARBA00022553"/>
    </source>
</evidence>
<dbReference type="PANTHER" id="PTHR41523">
    <property type="entry name" value="TWO-COMPONENT SYSTEM SENSOR PROTEIN"/>
    <property type="match status" value="1"/>
</dbReference>
<sequence length="566" mass="61924">MRVFINGTTRPLPGPDGRQTGFLKIGQDVTGQRATEAALRASEARQAFLLRLSDALRPLTDPAAIQGTASRILAEHMDVDRAYYVEVDEKAGTARVGRDHVRDGAPSLAGEHQIADFAWSVEILRRGECHAIADTGISPLVPATGRPASAALDIIAWAGAPLIKEGRLVSALCVAAAEPRDWTAEEMTTLRETAERVWAAVEQARAETRLRETEARLTAFGEASLDVLWIRNAETLNFEYVSPAFERIYGIGRDEVLQGDTLRNWLDRILPEDRERACEAMERVRQGERHPFEYRITCPRIGQVRLLRDTGFPIRDPGGRVLWIAGVGHDATDEAASAKQLKVLVAELQHRTRNLLGVVRSVMERTVHSSTSLNDFNERIGERLGALARANGLLSRLKEGDRIDFDELLRSELDAHGALDGDQGPQISLSGPKGIRLKSSTVQTLALGLHELATNALKHGALSQPDGRLDIRWSLLTIPDGSPRLRVEWRESGVHVAVPETGDAGNPASPMAPQGYGRELIEQALPYQLGAEVDYDLASKGVRCTITIPLSTSMNEALPATPQMHG</sequence>
<gene>
    <name evidence="14" type="ORF">CK240_07515</name>
</gene>
<dbReference type="AlphaFoldDB" id="A0A2A2GLK3"/>
<dbReference type="GO" id="GO:0005524">
    <property type="term" value="F:ATP binding"/>
    <property type="evidence" value="ECO:0007669"/>
    <property type="project" value="UniProtKB-KW"/>
</dbReference>
<dbReference type="InterPro" id="IPR000014">
    <property type="entry name" value="PAS"/>
</dbReference>
<evidence type="ECO:0000256" key="10">
    <source>
        <dbReference type="ARBA" id="ARBA00022840"/>
    </source>
</evidence>
<evidence type="ECO:0000313" key="15">
    <source>
        <dbReference type="Proteomes" id="UP000218023"/>
    </source>
</evidence>
<dbReference type="EC" id="2.7.13.3" evidence="2"/>
<evidence type="ECO:0000256" key="11">
    <source>
        <dbReference type="ARBA" id="ARBA00023026"/>
    </source>
</evidence>
<keyword evidence="4" id="KW-0285">Flavoprotein</keyword>
<keyword evidence="8" id="KW-0547">Nucleotide-binding</keyword>
<dbReference type="OrthoDB" id="9816309at2"/>
<dbReference type="EMBL" id="NSJZ01000004">
    <property type="protein sequence ID" value="PAU97793.1"/>
    <property type="molecule type" value="Genomic_DNA"/>
</dbReference>
<comment type="catalytic activity">
    <reaction evidence="1">
        <text>ATP + protein L-histidine = ADP + protein N-phospho-L-histidine.</text>
        <dbReference type="EC" id="2.7.13.3"/>
    </reaction>
</comment>
<feature type="domain" description="PAC" evidence="13">
    <location>
        <begin position="1"/>
        <end position="41"/>
    </location>
</feature>
<dbReference type="SUPFAM" id="SSF55781">
    <property type="entry name" value="GAF domain-like"/>
    <property type="match status" value="1"/>
</dbReference>
<keyword evidence="9" id="KW-0418">Kinase</keyword>
<dbReference type="SMART" id="SM00911">
    <property type="entry name" value="HWE_HK"/>
    <property type="match status" value="1"/>
</dbReference>
<dbReference type="InterPro" id="IPR029016">
    <property type="entry name" value="GAF-like_dom_sf"/>
</dbReference>
<evidence type="ECO:0000256" key="4">
    <source>
        <dbReference type="ARBA" id="ARBA00022630"/>
    </source>
</evidence>
<dbReference type="RefSeq" id="WP_095639708.1">
    <property type="nucleotide sequence ID" value="NZ_NSJZ01000004.1"/>
</dbReference>
<dbReference type="InterPro" id="IPR035965">
    <property type="entry name" value="PAS-like_dom_sf"/>
</dbReference>
<dbReference type="Gene3D" id="3.30.450.40">
    <property type="match status" value="1"/>
</dbReference>
<feature type="domain" description="PAS" evidence="12">
    <location>
        <begin position="213"/>
        <end position="288"/>
    </location>
</feature>
<dbReference type="Gene3D" id="3.30.565.10">
    <property type="entry name" value="Histidine kinase-like ATPase, C-terminal domain"/>
    <property type="match status" value="1"/>
</dbReference>
<dbReference type="Proteomes" id="UP000218023">
    <property type="component" value="Unassembled WGS sequence"/>
</dbReference>
<keyword evidence="7" id="KW-0677">Repeat</keyword>
<evidence type="ECO:0000256" key="5">
    <source>
        <dbReference type="ARBA" id="ARBA00022643"/>
    </source>
</evidence>
<feature type="domain" description="PAC" evidence="13">
    <location>
        <begin position="290"/>
        <end position="343"/>
    </location>
</feature>
<dbReference type="SMART" id="SM00091">
    <property type="entry name" value="PAS"/>
    <property type="match status" value="1"/>
</dbReference>
<dbReference type="Gene3D" id="3.30.450.20">
    <property type="entry name" value="PAS domain"/>
    <property type="match status" value="1"/>
</dbReference>
<evidence type="ECO:0000256" key="9">
    <source>
        <dbReference type="ARBA" id="ARBA00022777"/>
    </source>
</evidence>
<dbReference type="CDD" id="cd00130">
    <property type="entry name" value="PAS"/>
    <property type="match status" value="1"/>
</dbReference>
<dbReference type="InterPro" id="IPR013655">
    <property type="entry name" value="PAS_fold_3"/>
</dbReference>
<dbReference type="SUPFAM" id="SSF55785">
    <property type="entry name" value="PYP-like sensor domain (PAS domain)"/>
    <property type="match status" value="1"/>
</dbReference>
<evidence type="ECO:0000256" key="8">
    <source>
        <dbReference type="ARBA" id="ARBA00022741"/>
    </source>
</evidence>
<dbReference type="InterPro" id="IPR011102">
    <property type="entry name" value="Sig_transdc_His_kinase_HWE"/>
</dbReference>
<name>A0A2A2GLK3_9RHOB</name>
<dbReference type="InterPro" id="IPR000700">
    <property type="entry name" value="PAS-assoc_C"/>
</dbReference>
<keyword evidence="3" id="KW-0597">Phosphoprotein</keyword>
<protein>
    <recommendedName>
        <fullName evidence="2">histidine kinase</fullName>
        <ecNumber evidence="2">2.7.13.3</ecNumber>
    </recommendedName>
</protein>
<accession>A0A2A2GLK3</accession>
<dbReference type="Pfam" id="PF07536">
    <property type="entry name" value="HWE_HK"/>
    <property type="match status" value="1"/>
</dbReference>
<dbReference type="NCBIfam" id="TIGR00229">
    <property type="entry name" value="sensory_box"/>
    <property type="match status" value="1"/>
</dbReference>
<dbReference type="PROSITE" id="PS50113">
    <property type="entry name" value="PAC"/>
    <property type="match status" value="2"/>
</dbReference>
<evidence type="ECO:0000256" key="2">
    <source>
        <dbReference type="ARBA" id="ARBA00012438"/>
    </source>
</evidence>
<keyword evidence="5" id="KW-0288">FMN</keyword>
<evidence type="ECO:0000256" key="6">
    <source>
        <dbReference type="ARBA" id="ARBA00022679"/>
    </source>
</evidence>
<evidence type="ECO:0000256" key="7">
    <source>
        <dbReference type="ARBA" id="ARBA00022737"/>
    </source>
</evidence>
<dbReference type="Pfam" id="PF08447">
    <property type="entry name" value="PAS_3"/>
    <property type="match status" value="1"/>
</dbReference>
<evidence type="ECO:0000259" key="13">
    <source>
        <dbReference type="PROSITE" id="PS50113"/>
    </source>
</evidence>
<evidence type="ECO:0000313" key="14">
    <source>
        <dbReference type="EMBL" id="PAU97793.1"/>
    </source>
</evidence>
<dbReference type="Pfam" id="PF01590">
    <property type="entry name" value="GAF"/>
    <property type="match status" value="1"/>
</dbReference>
<comment type="caution">
    <text evidence="14">The sequence shown here is derived from an EMBL/GenBank/DDBJ whole genome shotgun (WGS) entry which is preliminary data.</text>
</comment>
<keyword evidence="10" id="KW-0067">ATP-binding</keyword>
<dbReference type="PROSITE" id="PS50112">
    <property type="entry name" value="PAS"/>
    <property type="match status" value="1"/>
</dbReference>
<keyword evidence="11" id="KW-0843">Virulence</keyword>
<dbReference type="InterPro" id="IPR003018">
    <property type="entry name" value="GAF"/>
</dbReference>
<reference evidence="14 15" key="1">
    <citation type="submission" date="2017-09" db="EMBL/GenBank/DDBJ databases">
        <title>Paracoccus alkalisoli sp. nov., isolated from saline alkaline soil.</title>
        <authorList>
            <person name="Dong X."/>
            <person name="Zhang G."/>
        </authorList>
    </citation>
    <scope>NUCLEOTIDE SEQUENCE [LARGE SCALE GENOMIC DNA]</scope>
    <source>
        <strain evidence="14 15">WN007</strain>
    </source>
</reference>
<dbReference type="InterPro" id="IPR036890">
    <property type="entry name" value="HATPase_C_sf"/>
</dbReference>